<dbReference type="SUPFAM" id="SSF50156">
    <property type="entry name" value="PDZ domain-like"/>
    <property type="match status" value="1"/>
</dbReference>
<dbReference type="Proteomes" id="UP000184191">
    <property type="component" value="Unassembled WGS sequence"/>
</dbReference>
<dbReference type="OrthoDB" id="341285at2"/>
<dbReference type="EMBL" id="FRBN01000007">
    <property type="protein sequence ID" value="SHL20364.1"/>
    <property type="molecule type" value="Genomic_DNA"/>
</dbReference>
<evidence type="ECO:0000313" key="1">
    <source>
        <dbReference type="EMBL" id="SHL20364.1"/>
    </source>
</evidence>
<dbReference type="InterPro" id="IPR036034">
    <property type="entry name" value="PDZ_sf"/>
</dbReference>
<organism evidence="1 2">
    <name type="scientific">Roseovarius marisflavi</name>
    <dbReference type="NCBI Taxonomy" id="1054996"/>
    <lineage>
        <taxon>Bacteria</taxon>
        <taxon>Pseudomonadati</taxon>
        <taxon>Pseudomonadota</taxon>
        <taxon>Alphaproteobacteria</taxon>
        <taxon>Rhodobacterales</taxon>
        <taxon>Roseobacteraceae</taxon>
        <taxon>Roseovarius</taxon>
    </lineage>
</organism>
<name>A0A1M6YPV8_9RHOB</name>
<reference evidence="2" key="1">
    <citation type="submission" date="2016-11" db="EMBL/GenBank/DDBJ databases">
        <authorList>
            <person name="Varghese N."/>
            <person name="Submissions S."/>
        </authorList>
    </citation>
    <scope>NUCLEOTIDE SEQUENCE [LARGE SCALE GENOMIC DNA]</scope>
    <source>
        <strain evidence="2">DSM 29327</strain>
    </source>
</reference>
<dbReference type="Gene3D" id="2.30.42.10">
    <property type="match status" value="1"/>
</dbReference>
<gene>
    <name evidence="1" type="ORF">SAMN05444414_107128</name>
</gene>
<accession>A0A1M6YPV8</accession>
<protein>
    <submittedName>
        <fullName evidence="1">General secretion pathway protein C</fullName>
    </submittedName>
</protein>
<dbReference type="STRING" id="1054996.SAMN05444414_107128"/>
<evidence type="ECO:0000313" key="2">
    <source>
        <dbReference type="Proteomes" id="UP000184191"/>
    </source>
</evidence>
<dbReference type="AlphaFoldDB" id="A0A1M6YPV8"/>
<sequence>MRGLGILTFAAAVAFGYGGGQLALVMASKGTQGAAPVQIGAELAAVEAATPEALPAEWPPVFDAYVPDPPRAQAPPKKAEKYSLVGLVAGGKDAWAIMTASDGDVLVRAGDRLIGGEQVIEIEANGVWIEREEKRVLIRFEETANEMMARVMSNGSVDGDNVDVPIDAFSGRDMRRVLGRAGSVRMVAANGGQGEKFPEILWVREGQIYDLIGLQRGDMVLRVNGYSVSDPETLANAAQILRSSDEFAVDILRRGQRRTITVKITGRS</sequence>
<proteinExistence type="predicted"/>
<dbReference type="RefSeq" id="WP_139279293.1">
    <property type="nucleotide sequence ID" value="NZ_FRBN01000007.1"/>
</dbReference>
<keyword evidence="2" id="KW-1185">Reference proteome</keyword>